<reference evidence="1" key="1">
    <citation type="submission" date="2022-10" db="EMBL/GenBank/DDBJ databases">
        <title>Culturing micro-colonial fungi from biological soil crusts in the Mojave desert and describing Neophaeococcomyces mojavensis, and introducing the new genera and species Taxawa tesnikishii.</title>
        <authorList>
            <person name="Kurbessoian T."/>
            <person name="Stajich J.E."/>
        </authorList>
    </citation>
    <scope>NUCLEOTIDE SEQUENCE</scope>
    <source>
        <strain evidence="1">JES_112</strain>
    </source>
</reference>
<accession>A0ACC2ZP32</accession>
<proteinExistence type="predicted"/>
<dbReference type="EMBL" id="JAPDRQ010000453">
    <property type="protein sequence ID" value="KAJ9649145.1"/>
    <property type="molecule type" value="Genomic_DNA"/>
</dbReference>
<organism evidence="1 2">
    <name type="scientific">Neophaeococcomyces mojaviensis</name>
    <dbReference type="NCBI Taxonomy" id="3383035"/>
    <lineage>
        <taxon>Eukaryota</taxon>
        <taxon>Fungi</taxon>
        <taxon>Dikarya</taxon>
        <taxon>Ascomycota</taxon>
        <taxon>Pezizomycotina</taxon>
        <taxon>Eurotiomycetes</taxon>
        <taxon>Chaetothyriomycetidae</taxon>
        <taxon>Chaetothyriales</taxon>
        <taxon>Chaetothyriales incertae sedis</taxon>
        <taxon>Neophaeococcomyces</taxon>
    </lineage>
</organism>
<dbReference type="Proteomes" id="UP001172386">
    <property type="component" value="Unassembled WGS sequence"/>
</dbReference>
<sequence length="252" mass="29942">MRDIEHLHLQICEECNHAGPDHDIYLEELRTFMPHLHEAWLNPYKNQLRSLSLSFLDGWGPLPGYFDGMHLQFPRMERLTLGNFMVAHNNALDWVLAQKSLKYLKLHKCRIVSHLRLDAAVLGDWDVRTHDWEALDAGEWDYPEDDKVFYYSGAWHQFFDRINEELPHLEDFEFISDVPERHIRGDWDNSTKLSAARYICFDEGLLPSRWIDPESFERQPDRHSETQDKDWVALENLRRTLERRRGSAGKKT</sequence>
<protein>
    <submittedName>
        <fullName evidence="1">Uncharacterized protein</fullName>
    </submittedName>
</protein>
<evidence type="ECO:0000313" key="2">
    <source>
        <dbReference type="Proteomes" id="UP001172386"/>
    </source>
</evidence>
<gene>
    <name evidence="1" type="ORF">H2198_010946</name>
</gene>
<keyword evidence="2" id="KW-1185">Reference proteome</keyword>
<comment type="caution">
    <text evidence="1">The sequence shown here is derived from an EMBL/GenBank/DDBJ whole genome shotgun (WGS) entry which is preliminary data.</text>
</comment>
<name>A0ACC2ZP32_9EURO</name>
<evidence type="ECO:0000313" key="1">
    <source>
        <dbReference type="EMBL" id="KAJ9649145.1"/>
    </source>
</evidence>